<evidence type="ECO:0000256" key="6">
    <source>
        <dbReference type="ARBA" id="ARBA00023136"/>
    </source>
</evidence>
<feature type="domain" description="ABC transmembrane type-1" evidence="9">
    <location>
        <begin position="81"/>
        <end position="265"/>
    </location>
</feature>
<feature type="transmembrane region" description="Helical" evidence="7">
    <location>
        <begin position="147"/>
        <end position="169"/>
    </location>
</feature>
<dbReference type="CDD" id="cd06261">
    <property type="entry name" value="TM_PBP2"/>
    <property type="match status" value="1"/>
</dbReference>
<feature type="region of interest" description="Disordered" evidence="8">
    <location>
        <begin position="1"/>
        <end position="28"/>
    </location>
</feature>
<comment type="caution">
    <text evidence="10">The sequence shown here is derived from an EMBL/GenBank/DDBJ whole genome shotgun (WGS) entry which is preliminary data.</text>
</comment>
<evidence type="ECO:0000256" key="7">
    <source>
        <dbReference type="RuleBase" id="RU363032"/>
    </source>
</evidence>
<sequence length="278" mass="29545">MTSPALQAADPRPARSASRRGRGGGPSGPLRVAQASWLVVVAAIAWWFLSARSTNFFIPPLADIMASLGRDLGNGVIAAGAAYSLGNLFGGLAIAIGVGILLGILLGEARWLREIVDPIIHFFRSIPQAALVPLIIGTFGVGQGPKVGTIAFACMWPVLLNTIDGVLGVEPTVRKFARVYRIPPALYFRRVVLPAALPQIMAGIRVALPIGITVMVVSEMFASTEGLGFYILNSSATFQVPQTWAGALLVGVVGYVLSMLFVLVERRVLRWYHASGAQ</sequence>
<dbReference type="PROSITE" id="PS50928">
    <property type="entry name" value="ABC_TM1"/>
    <property type="match status" value="1"/>
</dbReference>
<feature type="transmembrane region" description="Helical" evidence="7">
    <location>
        <begin position="206"/>
        <end position="232"/>
    </location>
</feature>
<accession>A0ABN3BWC5</accession>
<evidence type="ECO:0000256" key="1">
    <source>
        <dbReference type="ARBA" id="ARBA00004651"/>
    </source>
</evidence>
<comment type="subcellular location">
    <subcellularLocation>
        <location evidence="1 7">Cell membrane</location>
        <topology evidence="1 7">Multi-pass membrane protein</topology>
    </subcellularLocation>
</comment>
<dbReference type="Pfam" id="PF00528">
    <property type="entry name" value="BPD_transp_1"/>
    <property type="match status" value="1"/>
</dbReference>
<evidence type="ECO:0000259" key="9">
    <source>
        <dbReference type="PROSITE" id="PS50928"/>
    </source>
</evidence>
<feature type="transmembrane region" description="Helical" evidence="7">
    <location>
        <begin position="119"/>
        <end position="141"/>
    </location>
</feature>
<comment type="similarity">
    <text evidence="7">Belongs to the binding-protein-dependent transport system permease family.</text>
</comment>
<feature type="transmembrane region" description="Helical" evidence="7">
    <location>
        <begin position="244"/>
        <end position="264"/>
    </location>
</feature>
<evidence type="ECO:0000256" key="2">
    <source>
        <dbReference type="ARBA" id="ARBA00022448"/>
    </source>
</evidence>
<keyword evidence="6 7" id="KW-0472">Membrane</keyword>
<feature type="transmembrane region" description="Helical" evidence="7">
    <location>
        <begin position="28"/>
        <end position="49"/>
    </location>
</feature>
<keyword evidence="5 7" id="KW-1133">Transmembrane helix</keyword>
<evidence type="ECO:0000313" key="10">
    <source>
        <dbReference type="EMBL" id="GAA2201128.1"/>
    </source>
</evidence>
<evidence type="ECO:0000256" key="8">
    <source>
        <dbReference type="SAM" id="MobiDB-lite"/>
    </source>
</evidence>
<evidence type="ECO:0000313" key="11">
    <source>
        <dbReference type="Proteomes" id="UP001500432"/>
    </source>
</evidence>
<name>A0ABN3BWC5_9MICC</name>
<evidence type="ECO:0000256" key="3">
    <source>
        <dbReference type="ARBA" id="ARBA00022475"/>
    </source>
</evidence>
<organism evidence="10 11">
    <name type="scientific">Sinomonas flava</name>
    <dbReference type="NCBI Taxonomy" id="496857"/>
    <lineage>
        <taxon>Bacteria</taxon>
        <taxon>Bacillati</taxon>
        <taxon>Actinomycetota</taxon>
        <taxon>Actinomycetes</taxon>
        <taxon>Micrococcales</taxon>
        <taxon>Micrococcaceae</taxon>
        <taxon>Sinomonas</taxon>
    </lineage>
</organism>
<dbReference type="Gene3D" id="1.10.3720.10">
    <property type="entry name" value="MetI-like"/>
    <property type="match status" value="1"/>
</dbReference>
<dbReference type="EMBL" id="BAAAQW010000006">
    <property type="protein sequence ID" value="GAA2201128.1"/>
    <property type="molecule type" value="Genomic_DNA"/>
</dbReference>
<keyword evidence="2 7" id="KW-0813">Transport</keyword>
<dbReference type="InterPro" id="IPR000515">
    <property type="entry name" value="MetI-like"/>
</dbReference>
<keyword evidence="3" id="KW-1003">Cell membrane</keyword>
<dbReference type="InterPro" id="IPR035906">
    <property type="entry name" value="MetI-like_sf"/>
</dbReference>
<dbReference type="PANTHER" id="PTHR30151">
    <property type="entry name" value="ALKANE SULFONATE ABC TRANSPORTER-RELATED, MEMBRANE SUBUNIT"/>
    <property type="match status" value="1"/>
</dbReference>
<keyword evidence="11" id="KW-1185">Reference proteome</keyword>
<gene>
    <name evidence="10" type="ORF">GCM10009849_24380</name>
</gene>
<feature type="transmembrane region" description="Helical" evidence="7">
    <location>
        <begin position="88"/>
        <end position="107"/>
    </location>
</feature>
<dbReference type="Proteomes" id="UP001500432">
    <property type="component" value="Unassembled WGS sequence"/>
</dbReference>
<evidence type="ECO:0000256" key="5">
    <source>
        <dbReference type="ARBA" id="ARBA00022989"/>
    </source>
</evidence>
<evidence type="ECO:0000256" key="4">
    <source>
        <dbReference type="ARBA" id="ARBA00022692"/>
    </source>
</evidence>
<protein>
    <submittedName>
        <fullName evidence="10">ABC transporter permease</fullName>
    </submittedName>
</protein>
<keyword evidence="4 7" id="KW-0812">Transmembrane</keyword>
<proteinExistence type="inferred from homology"/>
<dbReference type="SUPFAM" id="SSF161098">
    <property type="entry name" value="MetI-like"/>
    <property type="match status" value="1"/>
</dbReference>
<reference evidence="10 11" key="1">
    <citation type="journal article" date="2019" name="Int. J. Syst. Evol. Microbiol.">
        <title>The Global Catalogue of Microorganisms (GCM) 10K type strain sequencing project: providing services to taxonomists for standard genome sequencing and annotation.</title>
        <authorList>
            <consortium name="The Broad Institute Genomics Platform"/>
            <consortium name="The Broad Institute Genome Sequencing Center for Infectious Disease"/>
            <person name="Wu L."/>
            <person name="Ma J."/>
        </authorList>
    </citation>
    <scope>NUCLEOTIDE SEQUENCE [LARGE SCALE GENOMIC DNA]</scope>
    <source>
        <strain evidence="10 11">JCM 16034</strain>
    </source>
</reference>
<dbReference type="PANTHER" id="PTHR30151:SF0">
    <property type="entry name" value="ABC TRANSPORTER PERMEASE PROTEIN MJ0413-RELATED"/>
    <property type="match status" value="1"/>
</dbReference>